<dbReference type="AlphaFoldDB" id="A0A6H5J4C9"/>
<keyword evidence="1" id="KW-0677">Repeat</keyword>
<dbReference type="OrthoDB" id="539213at2759"/>
<dbReference type="InterPro" id="IPR036770">
    <property type="entry name" value="Ankyrin_rpt-contain_sf"/>
</dbReference>
<accession>A0A6H5J4C9</accession>
<keyword evidence="2 3" id="KW-0040">ANK repeat</keyword>
<dbReference type="PANTHER" id="PTHR24198:SF165">
    <property type="entry name" value="ANKYRIN REPEAT-CONTAINING PROTEIN-RELATED"/>
    <property type="match status" value="1"/>
</dbReference>
<dbReference type="Pfam" id="PF12796">
    <property type="entry name" value="Ank_2"/>
    <property type="match status" value="2"/>
</dbReference>
<dbReference type="SMART" id="SM00248">
    <property type="entry name" value="ANK"/>
    <property type="match status" value="5"/>
</dbReference>
<dbReference type="InterPro" id="IPR002110">
    <property type="entry name" value="Ankyrin_rpt"/>
</dbReference>
<protein>
    <submittedName>
        <fullName evidence="4">Uncharacterized protein</fullName>
    </submittedName>
</protein>
<feature type="repeat" description="ANK" evidence="3">
    <location>
        <begin position="256"/>
        <end position="288"/>
    </location>
</feature>
<evidence type="ECO:0000256" key="1">
    <source>
        <dbReference type="ARBA" id="ARBA00022737"/>
    </source>
</evidence>
<name>A0A6H5J4C9_9HYME</name>
<organism evidence="4 5">
    <name type="scientific">Trichogramma brassicae</name>
    <dbReference type="NCBI Taxonomy" id="86971"/>
    <lineage>
        <taxon>Eukaryota</taxon>
        <taxon>Metazoa</taxon>
        <taxon>Ecdysozoa</taxon>
        <taxon>Arthropoda</taxon>
        <taxon>Hexapoda</taxon>
        <taxon>Insecta</taxon>
        <taxon>Pterygota</taxon>
        <taxon>Neoptera</taxon>
        <taxon>Endopterygota</taxon>
        <taxon>Hymenoptera</taxon>
        <taxon>Apocrita</taxon>
        <taxon>Proctotrupomorpha</taxon>
        <taxon>Chalcidoidea</taxon>
        <taxon>Trichogrammatidae</taxon>
        <taxon>Trichogramma</taxon>
    </lineage>
</organism>
<keyword evidence="5" id="KW-1185">Reference proteome</keyword>
<evidence type="ECO:0000313" key="5">
    <source>
        <dbReference type="Proteomes" id="UP000479190"/>
    </source>
</evidence>
<evidence type="ECO:0000256" key="3">
    <source>
        <dbReference type="PROSITE-ProRule" id="PRU00023"/>
    </source>
</evidence>
<reference evidence="4 5" key="1">
    <citation type="submission" date="2020-02" db="EMBL/GenBank/DDBJ databases">
        <authorList>
            <person name="Ferguson B K."/>
        </authorList>
    </citation>
    <scope>NUCLEOTIDE SEQUENCE [LARGE SCALE GENOMIC DNA]</scope>
</reference>
<dbReference type="Gene3D" id="1.25.40.20">
    <property type="entry name" value="Ankyrin repeat-containing domain"/>
    <property type="match status" value="2"/>
</dbReference>
<sequence length="318" mass="36413">MWSNTAALGSVSWPQVHCRIAAEKRCDSNVVDVDGETPLHMICYRAKDDDLLKLFFKINEEVNQSVQVDAVDESGHTPLRWAVARLWPDIVDLLLDRSAKLSNFVFPTEDHFDKCSVFENKEDVNKWILASGALAVMDNLEKRGYELGRSDVLTIMKLFAKLEVIEDRGYEDEPEVDEVGKPLLRRTTALHHAARDNFPHSNIFRALFRIYHRLDVNYFDESGLSHFHVACMYSCNEVIKEFLELGQDPSCIWEKTGATPLHSALYYNYNEVAETLLRSGTNSNLADKNGLTPLHFICSRSKDHNDPSIFLQKFFKII</sequence>
<dbReference type="EMBL" id="CADCXV010001416">
    <property type="protein sequence ID" value="CAB0044262.1"/>
    <property type="molecule type" value="Genomic_DNA"/>
</dbReference>
<dbReference type="PROSITE" id="PS50088">
    <property type="entry name" value="ANK_REPEAT"/>
    <property type="match status" value="1"/>
</dbReference>
<dbReference type="PROSITE" id="PS50297">
    <property type="entry name" value="ANK_REP_REGION"/>
    <property type="match status" value="1"/>
</dbReference>
<dbReference type="Proteomes" id="UP000479190">
    <property type="component" value="Unassembled WGS sequence"/>
</dbReference>
<dbReference type="PANTHER" id="PTHR24198">
    <property type="entry name" value="ANKYRIN REPEAT AND PROTEIN KINASE DOMAIN-CONTAINING PROTEIN"/>
    <property type="match status" value="1"/>
</dbReference>
<evidence type="ECO:0000256" key="2">
    <source>
        <dbReference type="ARBA" id="ARBA00023043"/>
    </source>
</evidence>
<gene>
    <name evidence="4" type="ORF">TBRA_LOCUS15850</name>
</gene>
<proteinExistence type="predicted"/>
<evidence type="ECO:0000313" key="4">
    <source>
        <dbReference type="EMBL" id="CAB0044262.1"/>
    </source>
</evidence>
<dbReference type="SUPFAM" id="SSF48403">
    <property type="entry name" value="Ankyrin repeat"/>
    <property type="match status" value="1"/>
</dbReference>